<protein>
    <submittedName>
        <fullName evidence="1">Uncharacterized protein</fullName>
    </submittedName>
</protein>
<gene>
    <name evidence="1" type="ORF">A3F08_02230</name>
</gene>
<organism evidence="1 2">
    <name type="scientific">Candidatus Berkelbacteria bacterium RIFCSPHIGHO2_12_FULL_36_9</name>
    <dbReference type="NCBI Taxonomy" id="1797469"/>
    <lineage>
        <taxon>Bacteria</taxon>
        <taxon>Candidatus Berkelbacteria</taxon>
    </lineage>
</organism>
<dbReference type="AlphaFoldDB" id="A0A1F5EFV4"/>
<proteinExistence type="predicted"/>
<sequence>MYEKMEDVLTEESTNGRSFSRNVIEGRKSDIHRFPEYVLVIQRPNQTQENIPQSIWLIYRKDGKVFVELVFEAPNTNTTLKLGDTSKIGSRVEIEYFITSLRRSYRRKKRIDISRT</sequence>
<reference evidence="1 2" key="1">
    <citation type="journal article" date="2016" name="Nat. Commun.">
        <title>Thousands of microbial genomes shed light on interconnected biogeochemical processes in an aquifer system.</title>
        <authorList>
            <person name="Anantharaman K."/>
            <person name="Brown C.T."/>
            <person name="Hug L.A."/>
            <person name="Sharon I."/>
            <person name="Castelle C.J."/>
            <person name="Probst A.J."/>
            <person name="Thomas B.C."/>
            <person name="Singh A."/>
            <person name="Wilkins M.J."/>
            <person name="Karaoz U."/>
            <person name="Brodie E.L."/>
            <person name="Williams K.H."/>
            <person name="Hubbard S.S."/>
            <person name="Banfield J.F."/>
        </authorList>
    </citation>
    <scope>NUCLEOTIDE SEQUENCE [LARGE SCALE GENOMIC DNA]</scope>
</reference>
<evidence type="ECO:0000313" key="2">
    <source>
        <dbReference type="Proteomes" id="UP000176451"/>
    </source>
</evidence>
<dbReference type="EMBL" id="MEZV01000039">
    <property type="protein sequence ID" value="OGD66312.1"/>
    <property type="molecule type" value="Genomic_DNA"/>
</dbReference>
<name>A0A1F5EFV4_9BACT</name>
<evidence type="ECO:0000313" key="1">
    <source>
        <dbReference type="EMBL" id="OGD66312.1"/>
    </source>
</evidence>
<dbReference type="Proteomes" id="UP000176451">
    <property type="component" value="Unassembled WGS sequence"/>
</dbReference>
<comment type="caution">
    <text evidence="1">The sequence shown here is derived from an EMBL/GenBank/DDBJ whole genome shotgun (WGS) entry which is preliminary data.</text>
</comment>
<accession>A0A1F5EFV4</accession>